<dbReference type="RefSeq" id="WP_304541524.1">
    <property type="nucleotide sequence ID" value="NZ_JARPTC010000005.1"/>
</dbReference>
<reference evidence="9" key="1">
    <citation type="journal article" date="2023" name="J. Hazard. Mater.">
        <title>Anaerobic biodegradation of pyrene and benzo[a]pyrene by a new sulfate-reducing Desulforamulus aquiferis strain DSA.</title>
        <authorList>
            <person name="Zhang Z."/>
            <person name="Sun J."/>
            <person name="Gong X."/>
            <person name="Wang C."/>
            <person name="Wang H."/>
        </authorList>
    </citation>
    <scope>NUCLEOTIDE SEQUENCE</scope>
    <source>
        <strain evidence="9">DSA</strain>
    </source>
</reference>
<feature type="domain" description="S1 motif" evidence="8">
    <location>
        <begin position="471"/>
        <end position="539"/>
    </location>
</feature>
<dbReference type="CDD" id="cd05687">
    <property type="entry name" value="S1_RPS1_repeat_ec1_hs1"/>
    <property type="match status" value="1"/>
</dbReference>
<dbReference type="EC" id="1.17.7.4" evidence="6"/>
<dbReference type="PROSITE" id="PS50126">
    <property type="entry name" value="S1"/>
    <property type="match status" value="4"/>
</dbReference>
<dbReference type="AlphaFoldDB" id="A0AAW7ZAX4"/>
<keyword evidence="9" id="KW-0687">Ribonucleoprotein</keyword>
<dbReference type="FunFam" id="2.40.50.140:FF:000103">
    <property type="entry name" value="protein RRP5 homolog"/>
    <property type="match status" value="1"/>
</dbReference>
<keyword evidence="2 6" id="KW-0479">Metal-binding</keyword>
<dbReference type="PANTHER" id="PTHR30426">
    <property type="entry name" value="4-HYDROXY-3-METHYLBUT-2-ENYL DIPHOSPHATE REDUCTASE"/>
    <property type="match status" value="1"/>
</dbReference>
<feature type="binding site" evidence="6">
    <location>
        <position position="216"/>
    </location>
    <ligand>
        <name>dimethylallyl diphosphate</name>
        <dbReference type="ChEBI" id="CHEBI:57623"/>
    </ligand>
</feature>
<comment type="caution">
    <text evidence="9">The sequence shown here is derived from an EMBL/GenBank/DDBJ whole genome shotgun (WGS) entry which is preliminary data.</text>
</comment>
<dbReference type="PANTHER" id="PTHR30426:SF0">
    <property type="entry name" value="4-HYDROXY-3-METHYLBUT-2-ENYL DIPHOSPHATE REDUCTASE"/>
    <property type="match status" value="1"/>
</dbReference>
<keyword evidence="3 6" id="KW-0408">Iron</keyword>
<proteinExistence type="inferred from homology"/>
<feature type="binding site" evidence="6">
    <location>
        <position position="216"/>
    </location>
    <ligand>
        <name>isopentenyl diphosphate</name>
        <dbReference type="ChEBI" id="CHEBI:128769"/>
    </ligand>
</feature>
<dbReference type="CDD" id="cd05688">
    <property type="entry name" value="S1_RPS1_repeat_ec3"/>
    <property type="match status" value="1"/>
</dbReference>
<dbReference type="NCBIfam" id="NF005208">
    <property type="entry name" value="PRK06676.1"/>
    <property type="match status" value="1"/>
</dbReference>
<dbReference type="CDD" id="cd04465">
    <property type="entry name" value="S1_RPS1_repeat_ec2_hs2"/>
    <property type="match status" value="1"/>
</dbReference>
<feature type="binding site" evidence="6">
    <location>
        <position position="123"/>
    </location>
    <ligand>
        <name>isopentenyl diphosphate</name>
        <dbReference type="ChEBI" id="CHEBI:128769"/>
    </ligand>
</feature>
<comment type="function">
    <text evidence="5">Binds mRNA; thus facilitating recognition of the initiation point. It is needed to translate mRNA with a short Shine-Dalgarno (SD) purine-rich sequence.</text>
</comment>
<comment type="caution">
    <text evidence="6">Lacks conserved residue(s) required for the propagation of feature annotation.</text>
</comment>
<keyword evidence="9" id="KW-0689">Ribosomal protein</keyword>
<evidence type="ECO:0000256" key="1">
    <source>
        <dbReference type="ARBA" id="ARBA00022485"/>
    </source>
</evidence>
<dbReference type="GO" id="GO:0046872">
    <property type="term" value="F:metal ion binding"/>
    <property type="evidence" value="ECO:0007669"/>
    <property type="project" value="UniProtKB-KW"/>
</dbReference>
<feature type="domain" description="S1 motif" evidence="8">
    <location>
        <begin position="298"/>
        <end position="367"/>
    </location>
</feature>
<comment type="pathway">
    <text evidence="6">Isoprenoid biosynthesis; isopentenyl diphosphate biosynthesis via DXP pathway; isopentenyl diphosphate from 1-deoxy-D-xylulose 5-phosphate: step 6/6.</text>
</comment>
<evidence type="ECO:0000256" key="3">
    <source>
        <dbReference type="ARBA" id="ARBA00023004"/>
    </source>
</evidence>
<dbReference type="NCBIfam" id="NF002187">
    <property type="entry name" value="PRK01045.1-1"/>
    <property type="match status" value="1"/>
</dbReference>
<dbReference type="HAMAP" id="MF_00191">
    <property type="entry name" value="IspH"/>
    <property type="match status" value="1"/>
</dbReference>
<keyword evidence="10" id="KW-1185">Reference proteome</keyword>
<feature type="binding site" evidence="6">
    <location>
        <position position="188"/>
    </location>
    <ligand>
        <name>[4Fe-4S] cluster</name>
        <dbReference type="ChEBI" id="CHEBI:49883"/>
    </ligand>
</feature>
<dbReference type="GO" id="GO:0051745">
    <property type="term" value="F:4-hydroxy-3-methylbut-2-enyl diphosphate reductase activity"/>
    <property type="evidence" value="ECO:0007669"/>
    <property type="project" value="UniProtKB-UniRule"/>
</dbReference>
<dbReference type="Pfam" id="PF02401">
    <property type="entry name" value="LYTB"/>
    <property type="match status" value="1"/>
</dbReference>
<feature type="binding site" evidence="6">
    <location>
        <position position="216"/>
    </location>
    <ligand>
        <name>(2E)-4-hydroxy-3-methylbut-2-enyl diphosphate</name>
        <dbReference type="ChEBI" id="CHEBI:128753"/>
    </ligand>
</feature>
<accession>A0AAW7ZAX4</accession>
<comment type="similarity">
    <text evidence="6">Belongs to the IspH family.</text>
</comment>
<evidence type="ECO:0000313" key="10">
    <source>
        <dbReference type="Proteomes" id="UP001172911"/>
    </source>
</evidence>
<dbReference type="GO" id="GO:0051539">
    <property type="term" value="F:4 iron, 4 sulfur cluster binding"/>
    <property type="evidence" value="ECO:0007669"/>
    <property type="project" value="UniProtKB-UniRule"/>
</dbReference>
<feature type="active site" description="Proton donor" evidence="6">
    <location>
        <position position="125"/>
    </location>
</feature>
<feature type="binding site" evidence="6">
    <location>
        <position position="12"/>
    </location>
    <ligand>
        <name>[4Fe-4S] cluster</name>
        <dbReference type="ChEBI" id="CHEBI:49883"/>
    </ligand>
</feature>
<keyword evidence="6" id="KW-0414">Isoprene biosynthesis</keyword>
<feature type="binding site" evidence="6">
    <location>
        <position position="73"/>
    </location>
    <ligand>
        <name>dimethylallyl diphosphate</name>
        <dbReference type="ChEBI" id="CHEBI:57623"/>
    </ligand>
</feature>
<feature type="binding site" evidence="6">
    <location>
        <position position="218"/>
    </location>
    <ligand>
        <name>isopentenyl diphosphate</name>
        <dbReference type="ChEBI" id="CHEBI:128769"/>
    </ligand>
</feature>
<feature type="binding site" evidence="6">
    <location>
        <position position="123"/>
    </location>
    <ligand>
        <name>dimethylallyl diphosphate</name>
        <dbReference type="ChEBI" id="CHEBI:57623"/>
    </ligand>
</feature>
<dbReference type="GO" id="GO:0005840">
    <property type="term" value="C:ribosome"/>
    <property type="evidence" value="ECO:0007669"/>
    <property type="project" value="UniProtKB-KW"/>
</dbReference>
<comment type="catalytic activity">
    <reaction evidence="6">
        <text>isopentenyl diphosphate + 2 oxidized [2Fe-2S]-[ferredoxin] + H2O = (2E)-4-hydroxy-3-methylbut-2-enyl diphosphate + 2 reduced [2Fe-2S]-[ferredoxin] + 2 H(+)</text>
        <dbReference type="Rhea" id="RHEA:24488"/>
        <dbReference type="Rhea" id="RHEA-COMP:10000"/>
        <dbReference type="Rhea" id="RHEA-COMP:10001"/>
        <dbReference type="ChEBI" id="CHEBI:15377"/>
        <dbReference type="ChEBI" id="CHEBI:15378"/>
        <dbReference type="ChEBI" id="CHEBI:33737"/>
        <dbReference type="ChEBI" id="CHEBI:33738"/>
        <dbReference type="ChEBI" id="CHEBI:128753"/>
        <dbReference type="ChEBI" id="CHEBI:128769"/>
        <dbReference type="EC" id="1.17.7.4"/>
    </reaction>
</comment>
<evidence type="ECO:0000259" key="8">
    <source>
        <dbReference type="PROSITE" id="PS50126"/>
    </source>
</evidence>
<sequence length="671" mass="73930">MEVRMANKAGFCYGVKRAIEMALKTSGEKGGSIFTLGPIIHNPQVVKDLADKGINELDCLDDIADGTIIIRSHGVGPEILEQIKQKGLELIDATCPFVARAQRYAKEMADKNLIVFILGDPGHPEVQGILGWSRDKGIVVEKAQEISRVEHSKVGLVAQTTQPIANYQEVVEALQKQGIEVDARNTICHATGERQKAALELAQNVDIMVVVGGKNSANTKKLAKICSETGTPTFHVESAEELQDEWFRGADTVGLTAGASTPDVIIEEVKRRMKELDEMTNGEESMSEAMEVKAPQTGELVKGIVVQVSMDEVMVDVGAKSEGVIPRKELACYGVDNPQEVVKVGDEIECVVIKAEDKEGNLILSKERADAEKAWGGLEQAMDNGTIIKGVVREAVKGGLLVDVGVRAFLPASLVDRGYVEDLTKYLNQEIEVRVVEMNKQRKKVVVSRKSVLVEEYARKREELLVNLQEGQVVKGVVRRLTQFGAFVDLGGVDGLLHISEMSWHRINHPQDVVQVGDELEVMVLKIDRDNEKISLGLKQVLPNPWDNIEEKYPVGNVFPAKVVRLAPFGAFVQLEPGVEGLVHISHLADRHVAKPDEVVTEGEEVSVKVLSVDTVEKRIRLSIREVNSEPRPAREPRQSKQEVAEPKVEEVKEDNLTLGDVFGDMFKKEQ</sequence>
<feature type="binding site" evidence="6">
    <location>
        <position position="218"/>
    </location>
    <ligand>
        <name>dimethylallyl diphosphate</name>
        <dbReference type="ChEBI" id="CHEBI:57623"/>
    </ligand>
</feature>
<dbReference type="Gene3D" id="3.40.50.11270">
    <property type="match status" value="1"/>
</dbReference>
<dbReference type="FunFam" id="2.40.50.140:FF:000051">
    <property type="entry name" value="RNA-binding transcriptional accessory protein"/>
    <property type="match status" value="1"/>
</dbReference>
<feature type="binding site" evidence="6">
    <location>
        <position position="41"/>
    </location>
    <ligand>
        <name>isopentenyl diphosphate</name>
        <dbReference type="ChEBI" id="CHEBI:128769"/>
    </ligand>
</feature>
<dbReference type="PRINTS" id="PR00681">
    <property type="entry name" value="RIBOSOMALS1"/>
</dbReference>
<protein>
    <recommendedName>
        <fullName evidence="6">4-hydroxy-3-methylbut-2-enyl diphosphate reductase</fullName>
        <shortName evidence="6">HMBPP reductase</shortName>
        <ecNumber evidence="6">1.17.7.4</ecNumber>
    </recommendedName>
</protein>
<feature type="region of interest" description="Disordered" evidence="7">
    <location>
        <begin position="628"/>
        <end position="655"/>
    </location>
</feature>
<reference evidence="9" key="2">
    <citation type="submission" date="2023-03" db="EMBL/GenBank/DDBJ databases">
        <authorList>
            <person name="Zhang Z."/>
        </authorList>
    </citation>
    <scope>NUCLEOTIDE SEQUENCE</scope>
    <source>
        <strain evidence="9">DSA</strain>
    </source>
</reference>
<dbReference type="Proteomes" id="UP001172911">
    <property type="component" value="Unassembled WGS sequence"/>
</dbReference>
<dbReference type="InterPro" id="IPR012340">
    <property type="entry name" value="NA-bd_OB-fold"/>
</dbReference>
<evidence type="ECO:0000256" key="7">
    <source>
        <dbReference type="SAM" id="MobiDB-lite"/>
    </source>
</evidence>
<feature type="binding site" evidence="6">
    <location>
        <position position="218"/>
    </location>
    <ligand>
        <name>(2E)-4-hydroxy-3-methylbut-2-enyl diphosphate</name>
        <dbReference type="ChEBI" id="CHEBI:128753"/>
    </ligand>
</feature>
<comment type="function">
    <text evidence="6">Catalyzes the conversion of 1-hydroxy-2-methyl-2-(E)-butenyl 4-diphosphate (HMBPP) into a mixture of isopentenyl diphosphate (IPP) and dimethylallyl diphosphate (DMAPP). Acts in the terminal step of the DOXP/MEP pathway for isoprenoid precursor biosynthesis.</text>
</comment>
<dbReference type="GO" id="GO:0005737">
    <property type="term" value="C:cytoplasm"/>
    <property type="evidence" value="ECO:0007669"/>
    <property type="project" value="UniProtKB-ARBA"/>
</dbReference>
<gene>
    <name evidence="6" type="primary">ispH</name>
    <name evidence="9" type="ORF">P6N53_04535</name>
</gene>
<evidence type="ECO:0000256" key="2">
    <source>
        <dbReference type="ARBA" id="ARBA00022723"/>
    </source>
</evidence>
<organism evidence="9 10">
    <name type="scientific">Desulforamulus aquiferis</name>
    <dbReference type="NCBI Taxonomy" id="1397668"/>
    <lineage>
        <taxon>Bacteria</taxon>
        <taxon>Bacillati</taxon>
        <taxon>Bacillota</taxon>
        <taxon>Clostridia</taxon>
        <taxon>Eubacteriales</taxon>
        <taxon>Peptococcaceae</taxon>
        <taxon>Desulforamulus</taxon>
    </lineage>
</organism>
<dbReference type="NCBIfam" id="NF000907">
    <property type="entry name" value="PRK00087.1"/>
    <property type="match status" value="1"/>
</dbReference>
<feature type="binding site" evidence="6">
    <location>
        <position position="41"/>
    </location>
    <ligand>
        <name>dimethylallyl diphosphate</name>
        <dbReference type="ChEBI" id="CHEBI:57623"/>
    </ligand>
</feature>
<dbReference type="Gene3D" id="2.40.50.140">
    <property type="entry name" value="Nucleic acid-binding proteins"/>
    <property type="match status" value="4"/>
</dbReference>
<dbReference type="InterPro" id="IPR035104">
    <property type="entry name" value="Ribosomal_protein_S1-like"/>
</dbReference>
<dbReference type="GO" id="GO:0019288">
    <property type="term" value="P:isopentenyl diphosphate biosynthetic process, methylerythritol 4-phosphate pathway"/>
    <property type="evidence" value="ECO:0007669"/>
    <property type="project" value="UniProtKB-UniRule"/>
</dbReference>
<feature type="binding site" evidence="6">
    <location>
        <position position="260"/>
    </location>
    <ligand>
        <name>(2E)-4-hydroxy-3-methylbut-2-enyl diphosphate</name>
        <dbReference type="ChEBI" id="CHEBI:128753"/>
    </ligand>
</feature>
<dbReference type="NCBIfam" id="TIGR00216">
    <property type="entry name" value="ispH_lytB"/>
    <property type="match status" value="1"/>
</dbReference>
<dbReference type="Pfam" id="PF00575">
    <property type="entry name" value="S1"/>
    <property type="match status" value="4"/>
</dbReference>
<keyword evidence="4 6" id="KW-0411">Iron-sulfur</keyword>
<feature type="domain" description="S1 motif" evidence="8">
    <location>
        <begin position="556"/>
        <end position="625"/>
    </location>
</feature>
<dbReference type="Gene3D" id="3.40.1010.20">
    <property type="entry name" value="4-hydroxy-3-methylbut-2-enyl diphosphate reductase, catalytic domain"/>
    <property type="match status" value="2"/>
</dbReference>
<dbReference type="SUPFAM" id="SSF50249">
    <property type="entry name" value="Nucleic acid-binding proteins"/>
    <property type="match status" value="4"/>
</dbReference>
<dbReference type="InterPro" id="IPR003029">
    <property type="entry name" value="S1_domain"/>
</dbReference>
<feature type="domain" description="S1 motif" evidence="8">
    <location>
        <begin position="385"/>
        <end position="450"/>
    </location>
</feature>
<dbReference type="GO" id="GO:0003729">
    <property type="term" value="F:mRNA binding"/>
    <property type="evidence" value="ECO:0007669"/>
    <property type="project" value="UniProtKB-ARBA"/>
</dbReference>
<keyword evidence="6 9" id="KW-0560">Oxidoreductase</keyword>
<feature type="binding site" evidence="6">
    <location>
        <position position="95"/>
    </location>
    <ligand>
        <name>[4Fe-4S] cluster</name>
        <dbReference type="ChEBI" id="CHEBI:49883"/>
    </ligand>
</feature>
<feature type="binding site" evidence="6">
    <location>
        <position position="41"/>
    </location>
    <ligand>
        <name>(2E)-4-hydroxy-3-methylbut-2-enyl diphosphate</name>
        <dbReference type="ChEBI" id="CHEBI:128753"/>
    </ligand>
</feature>
<dbReference type="CDD" id="cd13944">
    <property type="entry name" value="lytB_ispH"/>
    <property type="match status" value="1"/>
</dbReference>
<name>A0AAW7ZAX4_9FIRM</name>
<evidence type="ECO:0000256" key="6">
    <source>
        <dbReference type="HAMAP-Rule" id="MF_00191"/>
    </source>
</evidence>
<feature type="binding site" evidence="6">
    <location>
        <position position="73"/>
    </location>
    <ligand>
        <name>(2E)-4-hydroxy-3-methylbut-2-enyl diphosphate</name>
        <dbReference type="ChEBI" id="CHEBI:128753"/>
    </ligand>
</feature>
<feature type="binding site" evidence="6">
    <location>
        <position position="260"/>
    </location>
    <ligand>
        <name>isopentenyl diphosphate</name>
        <dbReference type="ChEBI" id="CHEBI:128769"/>
    </ligand>
</feature>
<keyword evidence="1 6" id="KW-0004">4Fe-4S</keyword>
<dbReference type="SMART" id="SM00316">
    <property type="entry name" value="S1"/>
    <property type="match status" value="4"/>
</dbReference>
<feature type="binding site" evidence="6">
    <location>
        <position position="160"/>
    </location>
    <ligand>
        <name>(2E)-4-hydroxy-3-methylbut-2-enyl diphosphate</name>
        <dbReference type="ChEBI" id="CHEBI:128753"/>
    </ligand>
</feature>
<evidence type="ECO:0000256" key="5">
    <source>
        <dbReference type="ARBA" id="ARBA00025604"/>
    </source>
</evidence>
<dbReference type="GO" id="GO:0016114">
    <property type="term" value="P:terpenoid biosynthetic process"/>
    <property type="evidence" value="ECO:0007669"/>
    <property type="project" value="UniProtKB-UniRule"/>
</dbReference>
<dbReference type="EMBL" id="JARPTC010000005">
    <property type="protein sequence ID" value="MDO7786487.1"/>
    <property type="molecule type" value="Genomic_DNA"/>
</dbReference>
<dbReference type="GO" id="GO:0050992">
    <property type="term" value="P:dimethylallyl diphosphate biosynthetic process"/>
    <property type="evidence" value="ECO:0007669"/>
    <property type="project" value="UniProtKB-UniRule"/>
</dbReference>
<evidence type="ECO:0000313" key="9">
    <source>
        <dbReference type="EMBL" id="MDO7786487.1"/>
    </source>
</evidence>
<comment type="pathway">
    <text evidence="6">Isoprenoid biosynthesis; dimethylallyl diphosphate biosynthesis; dimethylallyl diphosphate from (2E)-4-hydroxy-3-methylbutenyl diphosphate: step 1/1.</text>
</comment>
<dbReference type="InterPro" id="IPR003451">
    <property type="entry name" value="LytB/IspH"/>
</dbReference>
<feature type="binding site" evidence="6">
    <location>
        <position position="260"/>
    </location>
    <ligand>
        <name>dimethylallyl diphosphate</name>
        <dbReference type="ChEBI" id="CHEBI:57623"/>
    </ligand>
</feature>
<evidence type="ECO:0000256" key="4">
    <source>
        <dbReference type="ARBA" id="ARBA00023014"/>
    </source>
</evidence>
<comment type="catalytic activity">
    <reaction evidence="6">
        <text>dimethylallyl diphosphate + 2 oxidized [2Fe-2S]-[ferredoxin] + H2O = (2E)-4-hydroxy-3-methylbut-2-enyl diphosphate + 2 reduced [2Fe-2S]-[ferredoxin] + 2 H(+)</text>
        <dbReference type="Rhea" id="RHEA:24825"/>
        <dbReference type="Rhea" id="RHEA-COMP:10000"/>
        <dbReference type="Rhea" id="RHEA-COMP:10001"/>
        <dbReference type="ChEBI" id="CHEBI:15377"/>
        <dbReference type="ChEBI" id="CHEBI:15378"/>
        <dbReference type="ChEBI" id="CHEBI:33737"/>
        <dbReference type="ChEBI" id="CHEBI:33738"/>
        <dbReference type="ChEBI" id="CHEBI:57623"/>
        <dbReference type="ChEBI" id="CHEBI:128753"/>
        <dbReference type="EC" id="1.17.7.4"/>
    </reaction>
</comment>
<feature type="binding site" evidence="6">
    <location>
        <position position="123"/>
    </location>
    <ligand>
        <name>(2E)-4-hydroxy-3-methylbut-2-enyl diphosphate</name>
        <dbReference type="ChEBI" id="CHEBI:128753"/>
    </ligand>
</feature>
<comment type="cofactor">
    <cofactor evidence="6">
        <name>[4Fe-4S] cluster</name>
        <dbReference type="ChEBI" id="CHEBI:49883"/>
    </cofactor>
    <text evidence="6">Binds 1 [4Fe-4S] cluster per subunit.</text>
</comment>
<feature type="binding site" evidence="6">
    <location>
        <position position="73"/>
    </location>
    <ligand>
        <name>isopentenyl diphosphate</name>
        <dbReference type="ChEBI" id="CHEBI:128769"/>
    </ligand>
</feature>